<gene>
    <name evidence="1" type="ORF">PAXINDRAFT_56148</name>
</gene>
<keyword evidence="2" id="KW-1185">Reference proteome</keyword>
<dbReference type="OrthoDB" id="2606601at2759"/>
<sequence length="52" mass="6047">AGLRIAQFCVMFKLPPQFSQYSCLLVYIEWFTPLRGLDPIVGMYQVPQSTRH</sequence>
<evidence type="ECO:0000313" key="2">
    <source>
        <dbReference type="Proteomes" id="UP000053647"/>
    </source>
</evidence>
<proteinExistence type="predicted"/>
<accession>A0A0C9TZL9</accession>
<dbReference type="HOGENOM" id="CLU_3074372_0_0_1"/>
<dbReference type="EMBL" id="KN819360">
    <property type="protein sequence ID" value="KIJ12706.1"/>
    <property type="molecule type" value="Genomic_DNA"/>
</dbReference>
<protein>
    <submittedName>
        <fullName evidence="1">Uncharacterized protein</fullName>
    </submittedName>
</protein>
<organism evidence="1 2">
    <name type="scientific">Paxillus involutus ATCC 200175</name>
    <dbReference type="NCBI Taxonomy" id="664439"/>
    <lineage>
        <taxon>Eukaryota</taxon>
        <taxon>Fungi</taxon>
        <taxon>Dikarya</taxon>
        <taxon>Basidiomycota</taxon>
        <taxon>Agaricomycotina</taxon>
        <taxon>Agaricomycetes</taxon>
        <taxon>Agaricomycetidae</taxon>
        <taxon>Boletales</taxon>
        <taxon>Paxilineae</taxon>
        <taxon>Paxillaceae</taxon>
        <taxon>Paxillus</taxon>
    </lineage>
</organism>
<dbReference type="AlphaFoldDB" id="A0A0C9TZL9"/>
<name>A0A0C9TZL9_PAXIN</name>
<feature type="non-terminal residue" evidence="1">
    <location>
        <position position="1"/>
    </location>
</feature>
<reference evidence="1 2" key="1">
    <citation type="submission" date="2014-06" db="EMBL/GenBank/DDBJ databases">
        <authorList>
            <consortium name="DOE Joint Genome Institute"/>
            <person name="Kuo A."/>
            <person name="Kohler A."/>
            <person name="Nagy L.G."/>
            <person name="Floudas D."/>
            <person name="Copeland A."/>
            <person name="Barry K.W."/>
            <person name="Cichocki N."/>
            <person name="Veneault-Fourrey C."/>
            <person name="LaButti K."/>
            <person name="Lindquist E.A."/>
            <person name="Lipzen A."/>
            <person name="Lundell T."/>
            <person name="Morin E."/>
            <person name="Murat C."/>
            <person name="Sun H."/>
            <person name="Tunlid A."/>
            <person name="Henrissat B."/>
            <person name="Grigoriev I.V."/>
            <person name="Hibbett D.S."/>
            <person name="Martin F."/>
            <person name="Nordberg H.P."/>
            <person name="Cantor M.N."/>
            <person name="Hua S.X."/>
        </authorList>
    </citation>
    <scope>NUCLEOTIDE SEQUENCE [LARGE SCALE GENOMIC DNA]</scope>
    <source>
        <strain evidence="1 2">ATCC 200175</strain>
    </source>
</reference>
<evidence type="ECO:0000313" key="1">
    <source>
        <dbReference type="EMBL" id="KIJ12706.1"/>
    </source>
</evidence>
<reference evidence="2" key="2">
    <citation type="submission" date="2015-01" db="EMBL/GenBank/DDBJ databases">
        <title>Evolutionary Origins and Diversification of the Mycorrhizal Mutualists.</title>
        <authorList>
            <consortium name="DOE Joint Genome Institute"/>
            <consortium name="Mycorrhizal Genomics Consortium"/>
            <person name="Kohler A."/>
            <person name="Kuo A."/>
            <person name="Nagy L.G."/>
            <person name="Floudas D."/>
            <person name="Copeland A."/>
            <person name="Barry K.W."/>
            <person name="Cichocki N."/>
            <person name="Veneault-Fourrey C."/>
            <person name="LaButti K."/>
            <person name="Lindquist E.A."/>
            <person name="Lipzen A."/>
            <person name="Lundell T."/>
            <person name="Morin E."/>
            <person name="Murat C."/>
            <person name="Riley R."/>
            <person name="Ohm R."/>
            <person name="Sun H."/>
            <person name="Tunlid A."/>
            <person name="Henrissat B."/>
            <person name="Grigoriev I.V."/>
            <person name="Hibbett D.S."/>
            <person name="Martin F."/>
        </authorList>
    </citation>
    <scope>NUCLEOTIDE SEQUENCE [LARGE SCALE GENOMIC DNA]</scope>
    <source>
        <strain evidence="2">ATCC 200175</strain>
    </source>
</reference>
<dbReference type="Proteomes" id="UP000053647">
    <property type="component" value="Unassembled WGS sequence"/>
</dbReference>
<feature type="non-terminal residue" evidence="1">
    <location>
        <position position="52"/>
    </location>
</feature>